<evidence type="ECO:0000256" key="1">
    <source>
        <dbReference type="ARBA" id="ARBA00004123"/>
    </source>
</evidence>
<organism evidence="4 5">
    <name type="scientific">Nezara viridula</name>
    <name type="common">Southern green stink bug</name>
    <name type="synonym">Cimex viridulus</name>
    <dbReference type="NCBI Taxonomy" id="85310"/>
    <lineage>
        <taxon>Eukaryota</taxon>
        <taxon>Metazoa</taxon>
        <taxon>Ecdysozoa</taxon>
        <taxon>Arthropoda</taxon>
        <taxon>Hexapoda</taxon>
        <taxon>Insecta</taxon>
        <taxon>Pterygota</taxon>
        <taxon>Neoptera</taxon>
        <taxon>Paraneoptera</taxon>
        <taxon>Hemiptera</taxon>
        <taxon>Heteroptera</taxon>
        <taxon>Panheteroptera</taxon>
        <taxon>Pentatomomorpha</taxon>
        <taxon>Pentatomoidea</taxon>
        <taxon>Pentatomidae</taxon>
        <taxon>Pentatominae</taxon>
        <taxon>Nezara</taxon>
    </lineage>
</organism>
<dbReference type="Gene3D" id="1.10.10.60">
    <property type="entry name" value="Homeodomain-like"/>
    <property type="match status" value="1"/>
</dbReference>
<dbReference type="GO" id="GO:0006357">
    <property type="term" value="P:regulation of transcription by RNA polymerase II"/>
    <property type="evidence" value="ECO:0007669"/>
    <property type="project" value="TreeGrafter"/>
</dbReference>
<dbReference type="PANTHER" id="PTHR13992">
    <property type="entry name" value="NUCLEAR RECEPTOR CO-REPRESSOR RELATED NCOR"/>
    <property type="match status" value="1"/>
</dbReference>
<reference evidence="4" key="1">
    <citation type="submission" date="2022-01" db="EMBL/GenBank/DDBJ databases">
        <authorList>
            <person name="King R."/>
        </authorList>
    </citation>
    <scope>NUCLEOTIDE SEQUENCE</scope>
</reference>
<evidence type="ECO:0000313" key="4">
    <source>
        <dbReference type="EMBL" id="CAH1396064.1"/>
    </source>
</evidence>
<dbReference type="InterPro" id="IPR017884">
    <property type="entry name" value="SANT_dom"/>
</dbReference>
<evidence type="ECO:0000313" key="5">
    <source>
        <dbReference type="Proteomes" id="UP001152798"/>
    </source>
</evidence>
<dbReference type="SUPFAM" id="SSF46689">
    <property type="entry name" value="Homeodomain-like"/>
    <property type="match status" value="1"/>
</dbReference>
<dbReference type="SMART" id="SM00717">
    <property type="entry name" value="SANT"/>
    <property type="match status" value="1"/>
</dbReference>
<protein>
    <recommendedName>
        <fullName evidence="3">SANT domain-containing protein</fullName>
    </recommendedName>
</protein>
<dbReference type="GO" id="GO:0032991">
    <property type="term" value="C:protein-containing complex"/>
    <property type="evidence" value="ECO:0007669"/>
    <property type="project" value="UniProtKB-ARBA"/>
</dbReference>
<dbReference type="GO" id="GO:0005654">
    <property type="term" value="C:nucleoplasm"/>
    <property type="evidence" value="ECO:0007669"/>
    <property type="project" value="UniProtKB-ARBA"/>
</dbReference>
<accession>A0A9P0H656</accession>
<sequence length="452" mass="53409">MRLAMSAHERRSIPCNKEVFRNSNFINGNSHFIDLFRRHQRPKISPLLPNPVYLPALYQNNSYNCYGNQNVIPPKLHQPIEEVIDNQFYQRKEQVVSLSQIIENKSSTSPPCQAFCNFDSHSTKTKLLQSITNVDSKITEIEFEIEERKKFEAAKKKPSVKQLKQVLQPINHSLFHNIITENQQKAHEAHSIMLHLGPQLDFPMYNQPCDTAVYHENKKCFILFKEKLKILLRRKYVAKVKTQKSLLRLYSHLACKWKNNINKVENSRRHKSKEMKNRNYFETVFPELQKKKFTRERSKRTGDHVLSEADYQEVLRKLNFENLGHSWIKSSSALLPVLLDSEQRAKFFHNQNNLVTDVKVTGEKEFLNLWTPTEKVIFKEKFIQFSKNFGRIASFIVKKSVADCVKYYYLTKRRENYKISGKSKKMQRMFQQFCIDNEKHQQLPSSNISMEK</sequence>
<gene>
    <name evidence="4" type="ORF">NEZAVI_LOCUS6205</name>
</gene>
<comment type="similarity">
    <text evidence="2">Belongs to the N-CoR nuclear receptor corepressors family.</text>
</comment>
<comment type="subcellular location">
    <subcellularLocation>
        <location evidence="1">Nucleus</location>
    </subcellularLocation>
</comment>
<dbReference type="OrthoDB" id="10258692at2759"/>
<evidence type="ECO:0000259" key="3">
    <source>
        <dbReference type="PROSITE" id="PS51293"/>
    </source>
</evidence>
<dbReference type="GO" id="GO:0000785">
    <property type="term" value="C:chromatin"/>
    <property type="evidence" value="ECO:0007669"/>
    <property type="project" value="TreeGrafter"/>
</dbReference>
<proteinExistence type="inferred from homology"/>
<feature type="domain" description="SANT" evidence="3">
    <location>
        <begin position="365"/>
        <end position="416"/>
    </location>
</feature>
<keyword evidence="5" id="KW-1185">Reference proteome</keyword>
<dbReference type="InterPro" id="IPR051571">
    <property type="entry name" value="N-CoR_corepressor"/>
</dbReference>
<dbReference type="EMBL" id="OV725079">
    <property type="protein sequence ID" value="CAH1396064.1"/>
    <property type="molecule type" value="Genomic_DNA"/>
</dbReference>
<dbReference type="InterPro" id="IPR001005">
    <property type="entry name" value="SANT/Myb"/>
</dbReference>
<dbReference type="PANTHER" id="PTHR13992:SF39">
    <property type="entry name" value="SMRTER, ISOFORM G"/>
    <property type="match status" value="1"/>
</dbReference>
<dbReference type="Proteomes" id="UP001152798">
    <property type="component" value="Chromosome 3"/>
</dbReference>
<dbReference type="AlphaFoldDB" id="A0A9P0H656"/>
<name>A0A9P0H656_NEZVI</name>
<dbReference type="PROSITE" id="PS51293">
    <property type="entry name" value="SANT"/>
    <property type="match status" value="1"/>
</dbReference>
<dbReference type="InterPro" id="IPR009057">
    <property type="entry name" value="Homeodomain-like_sf"/>
</dbReference>
<evidence type="ECO:0000256" key="2">
    <source>
        <dbReference type="ARBA" id="ARBA00010097"/>
    </source>
</evidence>